<keyword evidence="3" id="KW-1185">Reference proteome</keyword>
<evidence type="ECO:0000256" key="1">
    <source>
        <dbReference type="SAM" id="MobiDB-lite"/>
    </source>
</evidence>
<dbReference type="Proteomes" id="UP000550707">
    <property type="component" value="Unassembled WGS sequence"/>
</dbReference>
<sequence length="174" mass="19297">MVSFFLNLNWLPTFTSQEIARKRLDSWLFLESSRKVSPHWTPCAHGNTRLALVDVHAVIRPGRSRALSSYTSLLPSLYAPSRPALHLSLPSLLQMQVFLPSDWKRGAGSRLGDNQPIADPPPARRPHQLLGMRCKGQAGHPSRLPCPEAESPESGPQSQSQKPPYSSLLFRAVS</sequence>
<protein>
    <submittedName>
        <fullName evidence="2">Uncharacterized protein</fullName>
    </submittedName>
</protein>
<reference evidence="2 3" key="1">
    <citation type="journal article" date="2020" name="Nature">
        <title>Six reference-quality genomes reveal evolution of bat adaptations.</title>
        <authorList>
            <person name="Jebb D."/>
            <person name="Huang Z."/>
            <person name="Pippel M."/>
            <person name="Hughes G.M."/>
            <person name="Lavrichenko K."/>
            <person name="Devanna P."/>
            <person name="Winkler S."/>
            <person name="Jermiin L.S."/>
            <person name="Skirmuntt E.C."/>
            <person name="Katzourakis A."/>
            <person name="Burkitt-Gray L."/>
            <person name="Ray D.A."/>
            <person name="Sullivan K.A.M."/>
            <person name="Roscito J.G."/>
            <person name="Kirilenko B.M."/>
            <person name="Davalos L.M."/>
            <person name="Corthals A.P."/>
            <person name="Power M.L."/>
            <person name="Jones G."/>
            <person name="Ransome R.D."/>
            <person name="Dechmann D.K.N."/>
            <person name="Locatelli A.G."/>
            <person name="Puechmaille S.J."/>
            <person name="Fedrigo O."/>
            <person name="Jarvis E.D."/>
            <person name="Hiller M."/>
            <person name="Vernes S.C."/>
            <person name="Myers E.W."/>
            <person name="Teeling E.C."/>
        </authorList>
    </citation>
    <scope>NUCLEOTIDE SEQUENCE [LARGE SCALE GENOMIC DNA]</scope>
    <source>
        <strain evidence="2">MMolMol1</strain>
        <tissue evidence="2">Muscle</tissue>
    </source>
</reference>
<dbReference type="InParanoid" id="A0A7J8I7W5"/>
<organism evidence="2 3">
    <name type="scientific">Molossus molossus</name>
    <name type="common">Pallas' mastiff bat</name>
    <name type="synonym">Vespertilio molossus</name>
    <dbReference type="NCBI Taxonomy" id="27622"/>
    <lineage>
        <taxon>Eukaryota</taxon>
        <taxon>Metazoa</taxon>
        <taxon>Chordata</taxon>
        <taxon>Craniata</taxon>
        <taxon>Vertebrata</taxon>
        <taxon>Euteleostomi</taxon>
        <taxon>Mammalia</taxon>
        <taxon>Eutheria</taxon>
        <taxon>Laurasiatheria</taxon>
        <taxon>Chiroptera</taxon>
        <taxon>Yangochiroptera</taxon>
        <taxon>Molossidae</taxon>
        <taxon>Molossus</taxon>
    </lineage>
</organism>
<feature type="compositionally biased region" description="Low complexity" evidence="1">
    <location>
        <begin position="147"/>
        <end position="167"/>
    </location>
</feature>
<dbReference type="EMBL" id="JACASF010000004">
    <property type="protein sequence ID" value="KAF6480647.1"/>
    <property type="molecule type" value="Genomic_DNA"/>
</dbReference>
<name>A0A7J8I7W5_MOLMO</name>
<evidence type="ECO:0000313" key="2">
    <source>
        <dbReference type="EMBL" id="KAF6480647.1"/>
    </source>
</evidence>
<gene>
    <name evidence="2" type="ORF">HJG59_010516</name>
</gene>
<accession>A0A7J8I7W5</accession>
<feature type="region of interest" description="Disordered" evidence="1">
    <location>
        <begin position="109"/>
        <end position="174"/>
    </location>
</feature>
<comment type="caution">
    <text evidence="2">The sequence shown here is derived from an EMBL/GenBank/DDBJ whole genome shotgun (WGS) entry which is preliminary data.</text>
</comment>
<dbReference type="AlphaFoldDB" id="A0A7J8I7W5"/>
<proteinExistence type="predicted"/>
<evidence type="ECO:0000313" key="3">
    <source>
        <dbReference type="Proteomes" id="UP000550707"/>
    </source>
</evidence>